<evidence type="ECO:0000313" key="9">
    <source>
        <dbReference type="EMBL" id="MFD2264964.1"/>
    </source>
</evidence>
<evidence type="ECO:0000256" key="6">
    <source>
        <dbReference type="ARBA" id="ARBA00023125"/>
    </source>
</evidence>
<dbReference type="Proteomes" id="UP001597295">
    <property type="component" value="Unassembled WGS sequence"/>
</dbReference>
<keyword evidence="4 8" id="KW-0378">Hydrolase</keyword>
<keyword evidence="3" id="KW-0227">DNA damage</keyword>
<dbReference type="Gene3D" id="3.90.1680.10">
    <property type="entry name" value="SOS response associated peptidase-like"/>
    <property type="match status" value="1"/>
</dbReference>
<reference evidence="10" key="1">
    <citation type="journal article" date="2019" name="Int. J. Syst. Evol. Microbiol.">
        <title>The Global Catalogue of Microorganisms (GCM) 10K type strain sequencing project: providing services to taxonomists for standard genome sequencing and annotation.</title>
        <authorList>
            <consortium name="The Broad Institute Genomics Platform"/>
            <consortium name="The Broad Institute Genome Sequencing Center for Infectious Disease"/>
            <person name="Wu L."/>
            <person name="Ma J."/>
        </authorList>
    </citation>
    <scope>NUCLEOTIDE SEQUENCE [LARGE SCALE GENOMIC DNA]</scope>
    <source>
        <strain evidence="10">CGMCC 1.19062</strain>
    </source>
</reference>
<dbReference type="EMBL" id="JBHUIP010000014">
    <property type="protein sequence ID" value="MFD2264964.1"/>
    <property type="molecule type" value="Genomic_DNA"/>
</dbReference>
<sequence>MCGRFFRKQKQGYAGDLDGLGDVLRQLAVQGDQTNIAPSSSIWAIGRKAGGSLGLSPLRWGLIPYWWRDAAMPGKSFNARLEEAADKPMWRRAVTRGRCLIPASGWIEWQPDDKRKQPWQITLPGGEGMMFAGLYDRWVSAEGETPVFSAAICTTSALPVLADLHPRMPVVLKPEAWGAWLDPANDIRSLAGSVVSLYEREAVERGVNRVEESADLFSAAPRRSAS</sequence>
<dbReference type="PANTHER" id="PTHR13604:SF0">
    <property type="entry name" value="ABASIC SITE PROCESSING PROTEIN HMCES"/>
    <property type="match status" value="1"/>
</dbReference>
<evidence type="ECO:0000256" key="1">
    <source>
        <dbReference type="ARBA" id="ARBA00008136"/>
    </source>
</evidence>
<keyword evidence="5" id="KW-0190">Covalent protein-DNA linkage</keyword>
<dbReference type="EC" id="3.4.-.-" evidence="8"/>
<proteinExistence type="inferred from homology"/>
<keyword evidence="7" id="KW-0456">Lyase</keyword>
<keyword evidence="6" id="KW-0238">DNA-binding</keyword>
<protein>
    <recommendedName>
        <fullName evidence="8">Abasic site processing protein</fullName>
        <ecNumber evidence="8">3.4.-.-</ecNumber>
    </recommendedName>
</protein>
<evidence type="ECO:0000256" key="3">
    <source>
        <dbReference type="ARBA" id="ARBA00022763"/>
    </source>
</evidence>
<accession>A0ABW5DVI1</accession>
<gene>
    <name evidence="9" type="ORF">ACFSM5_18815</name>
</gene>
<comment type="caution">
    <text evidence="9">The sequence shown here is derived from an EMBL/GenBank/DDBJ whole genome shotgun (WGS) entry which is preliminary data.</text>
</comment>
<dbReference type="Pfam" id="PF02586">
    <property type="entry name" value="SRAP"/>
    <property type="match status" value="1"/>
</dbReference>
<dbReference type="GO" id="GO:0016787">
    <property type="term" value="F:hydrolase activity"/>
    <property type="evidence" value="ECO:0007669"/>
    <property type="project" value="UniProtKB-KW"/>
</dbReference>
<keyword evidence="10" id="KW-1185">Reference proteome</keyword>
<evidence type="ECO:0000256" key="8">
    <source>
        <dbReference type="RuleBase" id="RU364100"/>
    </source>
</evidence>
<evidence type="ECO:0000256" key="4">
    <source>
        <dbReference type="ARBA" id="ARBA00022801"/>
    </source>
</evidence>
<dbReference type="InterPro" id="IPR036590">
    <property type="entry name" value="SRAP-like"/>
</dbReference>
<organism evidence="9 10">
    <name type="scientific">Lacibacterium aquatile</name>
    <dbReference type="NCBI Taxonomy" id="1168082"/>
    <lineage>
        <taxon>Bacteria</taxon>
        <taxon>Pseudomonadati</taxon>
        <taxon>Pseudomonadota</taxon>
        <taxon>Alphaproteobacteria</taxon>
        <taxon>Rhodospirillales</taxon>
        <taxon>Rhodospirillaceae</taxon>
    </lineage>
</organism>
<dbReference type="RefSeq" id="WP_379878128.1">
    <property type="nucleotide sequence ID" value="NZ_JBHUIP010000014.1"/>
</dbReference>
<dbReference type="SUPFAM" id="SSF143081">
    <property type="entry name" value="BB1717-like"/>
    <property type="match status" value="1"/>
</dbReference>
<keyword evidence="2 8" id="KW-0645">Protease</keyword>
<dbReference type="InterPro" id="IPR003738">
    <property type="entry name" value="SRAP"/>
</dbReference>
<evidence type="ECO:0000313" key="10">
    <source>
        <dbReference type="Proteomes" id="UP001597295"/>
    </source>
</evidence>
<comment type="similarity">
    <text evidence="1 8">Belongs to the SOS response-associated peptidase family.</text>
</comment>
<evidence type="ECO:0000256" key="7">
    <source>
        <dbReference type="ARBA" id="ARBA00023239"/>
    </source>
</evidence>
<evidence type="ECO:0000256" key="5">
    <source>
        <dbReference type="ARBA" id="ARBA00023124"/>
    </source>
</evidence>
<name>A0ABW5DVI1_9PROT</name>
<evidence type="ECO:0000256" key="2">
    <source>
        <dbReference type="ARBA" id="ARBA00022670"/>
    </source>
</evidence>
<dbReference type="PANTHER" id="PTHR13604">
    <property type="entry name" value="DC12-RELATED"/>
    <property type="match status" value="1"/>
</dbReference>